<proteinExistence type="predicted"/>
<dbReference type="GO" id="GO:0046872">
    <property type="term" value="F:metal ion binding"/>
    <property type="evidence" value="ECO:0007669"/>
    <property type="project" value="InterPro"/>
</dbReference>
<reference evidence="1" key="1">
    <citation type="journal article" date="2015" name="Nature">
        <title>Complex archaea that bridge the gap between prokaryotes and eukaryotes.</title>
        <authorList>
            <person name="Spang A."/>
            <person name="Saw J.H."/>
            <person name="Jorgensen S.L."/>
            <person name="Zaremba-Niedzwiedzka K."/>
            <person name="Martijn J."/>
            <person name="Lind A.E."/>
            <person name="van Eijk R."/>
            <person name="Schleper C."/>
            <person name="Guy L."/>
            <person name="Ettema T.J."/>
        </authorList>
    </citation>
    <scope>NUCLEOTIDE SEQUENCE</scope>
</reference>
<dbReference type="Gene3D" id="3.30.70.100">
    <property type="match status" value="1"/>
</dbReference>
<dbReference type="SUPFAM" id="SSF55008">
    <property type="entry name" value="HMA, heavy metal-associated domain"/>
    <property type="match status" value="1"/>
</dbReference>
<dbReference type="AlphaFoldDB" id="A0A0F9KUV0"/>
<evidence type="ECO:0000313" key="1">
    <source>
        <dbReference type="EMBL" id="KKM85503.1"/>
    </source>
</evidence>
<gene>
    <name evidence="1" type="ORF">LCGC14_1288400</name>
</gene>
<comment type="caution">
    <text evidence="1">The sequence shown here is derived from an EMBL/GenBank/DDBJ whole genome shotgun (WGS) entry which is preliminary data.</text>
</comment>
<name>A0A0F9KUV0_9ZZZZ</name>
<accession>A0A0F9KUV0</accession>
<organism evidence="1">
    <name type="scientific">marine sediment metagenome</name>
    <dbReference type="NCBI Taxonomy" id="412755"/>
    <lineage>
        <taxon>unclassified sequences</taxon>
        <taxon>metagenomes</taxon>
        <taxon>ecological metagenomes</taxon>
    </lineage>
</organism>
<sequence>MEGPFIKKRKIAFAGIKDQGNANRIKEYLNKKTGMIAVDVESQKGFVGVEYDLRKINFETIERSIEELGFNLSQEITEKFKRGMAKFTEQNELDNLTAVPSSCCEDPKEISHNANRHG</sequence>
<dbReference type="InterPro" id="IPR036163">
    <property type="entry name" value="HMA_dom_sf"/>
</dbReference>
<dbReference type="EMBL" id="LAZR01007399">
    <property type="protein sequence ID" value="KKM85503.1"/>
    <property type="molecule type" value="Genomic_DNA"/>
</dbReference>
<protein>
    <submittedName>
        <fullName evidence="1">Uncharacterized protein</fullName>
    </submittedName>
</protein>